<dbReference type="SUPFAM" id="SSF52283">
    <property type="entry name" value="Formate/glycerate dehydrogenase catalytic domain-like"/>
    <property type="match status" value="1"/>
</dbReference>
<dbReference type="PROSITE" id="PS00670">
    <property type="entry name" value="D_2_HYDROXYACID_DH_2"/>
    <property type="match status" value="1"/>
</dbReference>
<dbReference type="InterPro" id="IPR006140">
    <property type="entry name" value="D-isomer_DH_NAD-bd"/>
</dbReference>
<dbReference type="InterPro" id="IPR036291">
    <property type="entry name" value="NAD(P)-bd_dom_sf"/>
</dbReference>
<evidence type="ECO:0000256" key="3">
    <source>
        <dbReference type="ARBA" id="ARBA00023027"/>
    </source>
</evidence>
<evidence type="ECO:0000259" key="5">
    <source>
        <dbReference type="Pfam" id="PF00389"/>
    </source>
</evidence>
<feature type="domain" description="D-isomer specific 2-hydroxyacid dehydrogenase catalytic" evidence="5">
    <location>
        <begin position="14"/>
        <end position="340"/>
    </location>
</feature>
<evidence type="ECO:0000313" key="7">
    <source>
        <dbReference type="EMBL" id="BAN03514.1"/>
    </source>
</evidence>
<evidence type="ECO:0000256" key="2">
    <source>
        <dbReference type="ARBA" id="ARBA00023002"/>
    </source>
</evidence>
<evidence type="ECO:0000256" key="1">
    <source>
        <dbReference type="ARBA" id="ARBA00005854"/>
    </source>
</evidence>
<evidence type="ECO:0000313" key="8">
    <source>
        <dbReference type="Proteomes" id="UP000011863"/>
    </source>
</evidence>
<comment type="similarity">
    <text evidence="1 4">Belongs to the D-isomer specific 2-hydroxyacid dehydrogenase family.</text>
</comment>
<dbReference type="AlphaFoldDB" id="A0A6C7E754"/>
<feature type="domain" description="D-isomer specific 2-hydroxyacid dehydrogenase NAD-binding" evidence="6">
    <location>
        <begin position="122"/>
        <end position="309"/>
    </location>
</feature>
<keyword evidence="2 4" id="KW-0560">Oxidoreductase</keyword>
<dbReference type="InterPro" id="IPR029753">
    <property type="entry name" value="D-isomer_DH_CS"/>
</dbReference>
<organism evidence="7 8">
    <name type="scientific">Ilumatobacter coccineus (strain NBRC 103263 / KCTC 29153 / YM16-304)</name>
    <dbReference type="NCBI Taxonomy" id="1313172"/>
    <lineage>
        <taxon>Bacteria</taxon>
        <taxon>Bacillati</taxon>
        <taxon>Actinomycetota</taxon>
        <taxon>Acidimicrobiia</taxon>
        <taxon>Acidimicrobiales</taxon>
        <taxon>Ilumatobacteraceae</taxon>
        <taxon>Ilumatobacter</taxon>
    </lineage>
</organism>
<sequence>MSSTSRNTSVHDIVLFSAKPYDRAAFDEANQALDAPLVLEYLDTRLTEQTAPLAAGATSVCAFVNDDVSEAVLRTLAEAGTRLVAMRCAGYNNVDLDAAGRLGVTVVRVPSYSPNAVAEHTLALMLALNRKIHRAHNRVRDGNFSLDGLVGFDMAGKTAAVIGTGKIGVIVARLLWHLRCEVVAVDPFEDDHLRELGVSYVSLDEAFQRADIVTLNCPLTADTHHLIDEAALEAMKPGAMLVNTGRGALVDTNAVLASLKSGRLGSLALDVYEEEGDLFFEDRSDEIIDDDVFARLLTFPNVLITAHQAFLTREALTAIAETTLGNVRTVTAGGTCDNVVDAN</sequence>
<dbReference type="EC" id="1.1.1.28" evidence="7"/>
<keyword evidence="3" id="KW-0520">NAD</keyword>
<dbReference type="PANTHER" id="PTHR43026">
    <property type="entry name" value="2-HYDROXYACID DEHYDROGENASE HOMOLOG 1-RELATED"/>
    <property type="match status" value="1"/>
</dbReference>
<name>A0A6C7E754_ILUCY</name>
<dbReference type="PROSITE" id="PS00671">
    <property type="entry name" value="D_2_HYDROXYACID_DH_3"/>
    <property type="match status" value="1"/>
</dbReference>
<dbReference type="InterPro" id="IPR006139">
    <property type="entry name" value="D-isomer_2_OHA_DH_cat_dom"/>
</dbReference>
<evidence type="ECO:0000259" key="6">
    <source>
        <dbReference type="Pfam" id="PF02826"/>
    </source>
</evidence>
<proteinExistence type="inferred from homology"/>
<dbReference type="GO" id="GO:0008720">
    <property type="term" value="F:D-lactate dehydrogenase (NAD+) activity"/>
    <property type="evidence" value="ECO:0007669"/>
    <property type="project" value="UniProtKB-EC"/>
</dbReference>
<dbReference type="EMBL" id="AP012057">
    <property type="protein sequence ID" value="BAN03514.1"/>
    <property type="molecule type" value="Genomic_DNA"/>
</dbReference>
<evidence type="ECO:0000256" key="4">
    <source>
        <dbReference type="RuleBase" id="RU003719"/>
    </source>
</evidence>
<dbReference type="Proteomes" id="UP000011863">
    <property type="component" value="Chromosome"/>
</dbReference>
<dbReference type="CDD" id="cd12183">
    <property type="entry name" value="LDH_like_2"/>
    <property type="match status" value="1"/>
</dbReference>
<dbReference type="Pfam" id="PF00389">
    <property type="entry name" value="2-Hacid_dh"/>
    <property type="match status" value="1"/>
</dbReference>
<protein>
    <submittedName>
        <fullName evidence="7">D-lactate dehydrogenase</fullName>
        <ecNumber evidence="7">1.1.1.28</ecNumber>
    </submittedName>
</protein>
<dbReference type="GO" id="GO:0051287">
    <property type="term" value="F:NAD binding"/>
    <property type="evidence" value="ECO:0007669"/>
    <property type="project" value="InterPro"/>
</dbReference>
<dbReference type="Gene3D" id="3.40.50.720">
    <property type="entry name" value="NAD(P)-binding Rossmann-like Domain"/>
    <property type="match status" value="2"/>
</dbReference>
<gene>
    <name evidence="7" type="primary">ldhA</name>
    <name evidence="7" type="ORF">YM304_32000</name>
</gene>
<dbReference type="PANTHER" id="PTHR43026:SF1">
    <property type="entry name" value="2-HYDROXYACID DEHYDROGENASE HOMOLOG 1-RELATED"/>
    <property type="match status" value="1"/>
</dbReference>
<accession>A0A6C7E754</accession>
<dbReference type="Pfam" id="PF02826">
    <property type="entry name" value="2-Hacid_dh_C"/>
    <property type="match status" value="1"/>
</dbReference>
<dbReference type="InterPro" id="IPR058205">
    <property type="entry name" value="D-LDH-like"/>
</dbReference>
<dbReference type="SUPFAM" id="SSF51735">
    <property type="entry name" value="NAD(P)-binding Rossmann-fold domains"/>
    <property type="match status" value="1"/>
</dbReference>
<reference evidence="7 8" key="1">
    <citation type="journal article" date="2013" name="Int. J. Syst. Evol. Microbiol.">
        <title>Ilumatobacter nonamiense sp. nov. and Ilumatobacter coccineum sp. nov., isolated from seashore sand.</title>
        <authorList>
            <person name="Matsumoto A."/>
            <person name="Kasai H."/>
            <person name="Matsuo Y."/>
            <person name="Shizuri Y."/>
            <person name="Ichikawa N."/>
            <person name="Fujita N."/>
            <person name="Omura S."/>
            <person name="Takahashi Y."/>
        </authorList>
    </citation>
    <scope>NUCLEOTIDE SEQUENCE [LARGE SCALE GENOMIC DNA]</scope>
    <source>
        <strain evidence="8">NBRC 103263 / KCTC 29153 / YM16-304</strain>
    </source>
</reference>
<dbReference type="KEGG" id="aym:YM304_32000"/>
<keyword evidence="8" id="KW-1185">Reference proteome</keyword>